<sequence length="270" mass="30892">MSAKRKKALPLLLVFLVLIPALIVLFALLKLAKPNNRVVYIKMQVSQGLWWSVTSRPDAYFLRAIAKDDTEYSLLGQPVAQIASVRYYPSFDKTRPDNKYDIFLTVKLSASYNDKSQKYSFKRSSLVVGTPIEIETNKTLITGTIMEISKEPFNDEYVEKTVYLTKKYAYPWEYDAIKIGDKYFDGENVVFEVVSKNQKATSVIENDYYGNFNAGTLDSVRYISVKAKIKALKRDGAFYFGELKLLNSGSFLEIWTPNFNFQDFVIGSIQ</sequence>
<dbReference type="STRING" id="1802479.A2Y68_00495"/>
<evidence type="ECO:0000313" key="2">
    <source>
        <dbReference type="Proteomes" id="UP000176778"/>
    </source>
</evidence>
<dbReference type="EMBL" id="MGFR01000002">
    <property type="protein sequence ID" value="OGM09892.1"/>
    <property type="molecule type" value="Genomic_DNA"/>
</dbReference>
<accession>A0A1F7X490</accession>
<reference evidence="1 2" key="1">
    <citation type="journal article" date="2016" name="Nat. Commun.">
        <title>Thousands of microbial genomes shed light on interconnected biogeochemical processes in an aquifer system.</title>
        <authorList>
            <person name="Anantharaman K."/>
            <person name="Brown C.T."/>
            <person name="Hug L.A."/>
            <person name="Sharon I."/>
            <person name="Castelle C.J."/>
            <person name="Probst A.J."/>
            <person name="Thomas B.C."/>
            <person name="Singh A."/>
            <person name="Wilkins M.J."/>
            <person name="Karaoz U."/>
            <person name="Brodie E.L."/>
            <person name="Williams K.H."/>
            <person name="Hubbard S.S."/>
            <person name="Banfield J.F."/>
        </authorList>
    </citation>
    <scope>NUCLEOTIDE SEQUENCE [LARGE SCALE GENOMIC DNA]</scope>
</reference>
<gene>
    <name evidence="1" type="ORF">A2Y68_00495</name>
</gene>
<comment type="caution">
    <text evidence="1">The sequence shown here is derived from an EMBL/GenBank/DDBJ whole genome shotgun (WGS) entry which is preliminary data.</text>
</comment>
<name>A0A1F7X490_9BACT</name>
<organism evidence="1 2">
    <name type="scientific">Candidatus Woesebacteria bacterium RBG_13_46_13</name>
    <dbReference type="NCBI Taxonomy" id="1802479"/>
    <lineage>
        <taxon>Bacteria</taxon>
        <taxon>Candidatus Woeseibacteriota</taxon>
    </lineage>
</organism>
<dbReference type="AlphaFoldDB" id="A0A1F7X490"/>
<proteinExistence type="predicted"/>
<evidence type="ECO:0000313" key="1">
    <source>
        <dbReference type="EMBL" id="OGM09892.1"/>
    </source>
</evidence>
<protein>
    <submittedName>
        <fullName evidence="1">Uncharacterized protein</fullName>
    </submittedName>
</protein>
<dbReference type="Proteomes" id="UP000176778">
    <property type="component" value="Unassembled WGS sequence"/>
</dbReference>